<evidence type="ECO:0000256" key="3">
    <source>
        <dbReference type="ARBA" id="ARBA00022448"/>
    </source>
</evidence>
<dbReference type="InterPro" id="IPR000914">
    <property type="entry name" value="SBP_5_dom"/>
</dbReference>
<reference evidence="7 8" key="1">
    <citation type="submission" date="2011-08" db="EMBL/GenBank/DDBJ databases">
        <title>The Genome Sequence of Clostridium hathewayi WAL-18680.</title>
        <authorList>
            <consortium name="The Broad Institute Genome Sequencing Platform"/>
            <person name="Earl A."/>
            <person name="Ward D."/>
            <person name="Feldgarden M."/>
            <person name="Gevers D."/>
            <person name="Finegold S.M."/>
            <person name="Summanen P.H."/>
            <person name="Molitoris D.R."/>
            <person name="Song M."/>
            <person name="Daigneault M."/>
            <person name="Allen-Vercoe E."/>
            <person name="Young S.K."/>
            <person name="Zeng Q."/>
            <person name="Gargeya S."/>
            <person name="Fitzgerald M."/>
            <person name="Haas B."/>
            <person name="Abouelleil A."/>
            <person name="Alvarado L."/>
            <person name="Arachchi H.M."/>
            <person name="Berlin A."/>
            <person name="Brown A."/>
            <person name="Chapman S.B."/>
            <person name="Chen Z."/>
            <person name="Dunbar C."/>
            <person name="Freedman E."/>
            <person name="Gearin G."/>
            <person name="Gellesch M."/>
            <person name="Goldberg J."/>
            <person name="Griggs A."/>
            <person name="Gujja S."/>
            <person name="Heiman D."/>
            <person name="Howarth C."/>
            <person name="Larson L."/>
            <person name="Lui A."/>
            <person name="MacDonald P.J.P."/>
            <person name="Montmayeur A."/>
            <person name="Murphy C."/>
            <person name="Neiman D."/>
            <person name="Pearson M."/>
            <person name="Priest M."/>
            <person name="Roberts A."/>
            <person name="Saif S."/>
            <person name="Shea T."/>
            <person name="Shenoy N."/>
            <person name="Sisk P."/>
            <person name="Stolte C."/>
            <person name="Sykes S."/>
            <person name="Wortman J."/>
            <person name="Nusbaum C."/>
            <person name="Birren B."/>
        </authorList>
    </citation>
    <scope>NUCLEOTIDE SEQUENCE [LARGE SCALE GENOMIC DNA]</scope>
    <source>
        <strain evidence="7 8">WAL-18680</strain>
    </source>
</reference>
<dbReference type="PROSITE" id="PS51257">
    <property type="entry name" value="PROKAR_LIPOPROTEIN"/>
    <property type="match status" value="1"/>
</dbReference>
<dbReference type="Gene3D" id="3.10.105.10">
    <property type="entry name" value="Dipeptide-binding Protein, Domain 3"/>
    <property type="match status" value="1"/>
</dbReference>
<dbReference type="PROSITE" id="PS01040">
    <property type="entry name" value="SBP_BACTERIAL_5"/>
    <property type="match status" value="1"/>
</dbReference>
<evidence type="ECO:0000256" key="2">
    <source>
        <dbReference type="ARBA" id="ARBA00005695"/>
    </source>
</evidence>
<dbReference type="GO" id="GO:1904680">
    <property type="term" value="F:peptide transmembrane transporter activity"/>
    <property type="evidence" value="ECO:0007669"/>
    <property type="project" value="TreeGrafter"/>
</dbReference>
<dbReference type="GO" id="GO:0015833">
    <property type="term" value="P:peptide transport"/>
    <property type="evidence" value="ECO:0007669"/>
    <property type="project" value="TreeGrafter"/>
</dbReference>
<dbReference type="SUPFAM" id="SSF53850">
    <property type="entry name" value="Periplasmic binding protein-like II"/>
    <property type="match status" value="1"/>
</dbReference>
<dbReference type="PIRSF" id="PIRSF002741">
    <property type="entry name" value="MppA"/>
    <property type="match status" value="1"/>
</dbReference>
<dbReference type="OrthoDB" id="9772924at2"/>
<feature type="chain" id="PRO_5038659988" description="Solute-binding protein family 5 domain-containing protein" evidence="5">
    <location>
        <begin position="21"/>
        <end position="511"/>
    </location>
</feature>
<accession>G5ILN4</accession>
<gene>
    <name evidence="7" type="ORF">HMPREF9473_04412</name>
</gene>
<organism evidence="7 8">
    <name type="scientific">Hungatella hathewayi WAL-18680</name>
    <dbReference type="NCBI Taxonomy" id="742737"/>
    <lineage>
        <taxon>Bacteria</taxon>
        <taxon>Bacillati</taxon>
        <taxon>Bacillota</taxon>
        <taxon>Clostridia</taxon>
        <taxon>Lachnospirales</taxon>
        <taxon>Lachnospiraceae</taxon>
        <taxon>Hungatella</taxon>
    </lineage>
</organism>
<evidence type="ECO:0000256" key="5">
    <source>
        <dbReference type="SAM" id="SignalP"/>
    </source>
</evidence>
<evidence type="ECO:0000256" key="4">
    <source>
        <dbReference type="ARBA" id="ARBA00022729"/>
    </source>
</evidence>
<dbReference type="GO" id="GO:0043190">
    <property type="term" value="C:ATP-binding cassette (ABC) transporter complex"/>
    <property type="evidence" value="ECO:0007669"/>
    <property type="project" value="InterPro"/>
</dbReference>
<sequence>MKKKLLSVLLAGAMAASLLTGCGSSSKTSGGTDSKGTITIAVKSDISSFDPHSHNDSISATATRHIYNNLVRLTENNEFVGDLADSWEYTDDTTVAFTLKEGVKFQNGSVLTSEDVKYSLESQKESSRVGHLVSMIDSVEVVDDTHFIIHLNTPSNALISSLNHSGCAILNKAYVEEQLAAGKKIEDAPMGTGPYKFEEWVPGASYTLVKNEDYFDPERAAQNDKLVFKIISEESASTIALENGEVDLLLRVPTNDADKIRSNDKLKLEEYTNTQVEYFCVNADKAPFDDVKVRQALSYAINKDDILVAAINGEGTTFDNYIGSAAIGYYDTVTKYEYSPEKAKELLAEAGIQEGFTFNCYLTGDVRARSATVIQANLAELGITMKIEQMEASTFYEKTGNGEHDSCMAGWVANAEPDNTYRPLFTSVNAGAGGNRSFYRNPEVDALVDDAAINRDKDAVAKDYQTVLQTLSDDAVWVPLYSPTGLMAHNKDLQGVVPSPIDMHDFYTLHY</sequence>
<name>G5ILN4_9FIRM</name>
<dbReference type="PATRIC" id="fig|742737.3.peg.4397"/>
<evidence type="ECO:0000313" key="7">
    <source>
        <dbReference type="EMBL" id="EHI57303.1"/>
    </source>
</evidence>
<dbReference type="AlphaFoldDB" id="G5ILN4"/>
<dbReference type="EMBL" id="ADLN01000120">
    <property type="protein sequence ID" value="EHI57303.1"/>
    <property type="molecule type" value="Genomic_DNA"/>
</dbReference>
<proteinExistence type="inferred from homology"/>
<dbReference type="RefSeq" id="WP_006782400.1">
    <property type="nucleotide sequence ID" value="NZ_CP040506.1"/>
</dbReference>
<dbReference type="GO" id="GO:0042597">
    <property type="term" value="C:periplasmic space"/>
    <property type="evidence" value="ECO:0007669"/>
    <property type="project" value="UniProtKB-ARBA"/>
</dbReference>
<comment type="caution">
    <text evidence="7">The sequence shown here is derived from an EMBL/GenBank/DDBJ whole genome shotgun (WGS) entry which is preliminary data.</text>
</comment>
<keyword evidence="4 5" id="KW-0732">Signal</keyword>
<feature type="signal peptide" evidence="5">
    <location>
        <begin position="1"/>
        <end position="20"/>
    </location>
</feature>
<dbReference type="InterPro" id="IPR023765">
    <property type="entry name" value="SBP_5_CS"/>
</dbReference>
<dbReference type="Gene3D" id="3.40.190.10">
    <property type="entry name" value="Periplasmic binding protein-like II"/>
    <property type="match status" value="1"/>
</dbReference>
<dbReference type="InterPro" id="IPR030678">
    <property type="entry name" value="Peptide/Ni-bd"/>
</dbReference>
<evidence type="ECO:0000256" key="1">
    <source>
        <dbReference type="ARBA" id="ARBA00004193"/>
    </source>
</evidence>
<keyword evidence="3" id="KW-0813">Transport</keyword>
<dbReference type="InterPro" id="IPR039424">
    <property type="entry name" value="SBP_5"/>
</dbReference>
<dbReference type="Proteomes" id="UP000005384">
    <property type="component" value="Unassembled WGS sequence"/>
</dbReference>
<dbReference type="Gene3D" id="3.90.76.10">
    <property type="entry name" value="Dipeptide-binding Protein, Domain 1"/>
    <property type="match status" value="1"/>
</dbReference>
<protein>
    <recommendedName>
        <fullName evidence="6">Solute-binding protein family 5 domain-containing protein</fullName>
    </recommendedName>
</protein>
<dbReference type="PANTHER" id="PTHR30290:SF9">
    <property type="entry name" value="OLIGOPEPTIDE-BINDING PROTEIN APPA"/>
    <property type="match status" value="1"/>
</dbReference>
<comment type="subcellular location">
    <subcellularLocation>
        <location evidence="1">Cell membrane</location>
        <topology evidence="1">Lipid-anchor</topology>
    </subcellularLocation>
</comment>
<evidence type="ECO:0000313" key="8">
    <source>
        <dbReference type="Proteomes" id="UP000005384"/>
    </source>
</evidence>
<dbReference type="HOGENOM" id="CLU_017028_7_4_9"/>
<keyword evidence="8" id="KW-1185">Reference proteome</keyword>
<dbReference type="Pfam" id="PF00496">
    <property type="entry name" value="SBP_bac_5"/>
    <property type="match status" value="1"/>
</dbReference>
<evidence type="ECO:0000259" key="6">
    <source>
        <dbReference type="Pfam" id="PF00496"/>
    </source>
</evidence>
<feature type="domain" description="Solute-binding protein family 5" evidence="6">
    <location>
        <begin position="78"/>
        <end position="429"/>
    </location>
</feature>
<dbReference type="PANTHER" id="PTHR30290">
    <property type="entry name" value="PERIPLASMIC BINDING COMPONENT OF ABC TRANSPORTER"/>
    <property type="match status" value="1"/>
</dbReference>
<comment type="similarity">
    <text evidence="2">Belongs to the bacterial solute-binding protein 5 family.</text>
</comment>